<feature type="modified residue" description="4-aspartylphosphate" evidence="2">
    <location>
        <position position="56"/>
    </location>
</feature>
<dbReference type="PROSITE" id="PS50110">
    <property type="entry name" value="RESPONSE_REGULATORY"/>
    <property type="match status" value="1"/>
</dbReference>
<reference evidence="4 6" key="1">
    <citation type="submission" date="2017-11" db="EMBL/GenBank/DDBJ databases">
        <authorList>
            <person name="Han C.G."/>
        </authorList>
    </citation>
    <scope>NUCLEOTIDE SEQUENCE [LARGE SCALE GENOMIC DNA]</scope>
    <source>
        <strain evidence="4 6">HCNT1</strain>
    </source>
</reference>
<geneLocation type="plasmid" evidence="5 7">
    <name>pWSM1592_1</name>
</geneLocation>
<dbReference type="PANTHER" id="PTHR44591:SF21">
    <property type="entry name" value="TWO-COMPONENT RESPONSE REGULATOR"/>
    <property type="match status" value="1"/>
</dbReference>
<dbReference type="PANTHER" id="PTHR44591">
    <property type="entry name" value="STRESS RESPONSE REGULATOR PROTEIN 1"/>
    <property type="match status" value="1"/>
</dbReference>
<evidence type="ECO:0000259" key="3">
    <source>
        <dbReference type="PROSITE" id="PS50110"/>
    </source>
</evidence>
<keyword evidence="1 2" id="KW-0597">Phosphoprotein</keyword>
<dbReference type="STRING" id="1041146.GCA_000427985_04666"/>
<gene>
    <name evidence="4" type="ORF">CWR43_35880</name>
    <name evidence="5" type="ORF">N2599_28885</name>
</gene>
<dbReference type="AlphaFoldDB" id="A0A2N0CY98"/>
<dbReference type="Proteomes" id="UP001060123">
    <property type="component" value="Plasmid pWSM1592_1"/>
</dbReference>
<dbReference type="InterPro" id="IPR001789">
    <property type="entry name" value="Sig_transdc_resp-reg_receiver"/>
</dbReference>
<evidence type="ECO:0000313" key="4">
    <source>
        <dbReference type="EMBL" id="PKA38835.1"/>
    </source>
</evidence>
<organism evidence="4 6">
    <name type="scientific">Rhizobium sullae</name>
    <name type="common">Rhizobium hedysari</name>
    <dbReference type="NCBI Taxonomy" id="50338"/>
    <lineage>
        <taxon>Bacteria</taxon>
        <taxon>Pseudomonadati</taxon>
        <taxon>Pseudomonadota</taxon>
        <taxon>Alphaproteobacteria</taxon>
        <taxon>Hyphomicrobiales</taxon>
        <taxon>Rhizobiaceae</taxon>
        <taxon>Rhizobium/Agrobacterium group</taxon>
        <taxon>Rhizobium</taxon>
    </lineage>
</organism>
<dbReference type="EMBL" id="CP104144">
    <property type="protein sequence ID" value="UWU16844.1"/>
    <property type="molecule type" value="Genomic_DNA"/>
</dbReference>
<feature type="domain" description="Response regulatory" evidence="3">
    <location>
        <begin position="7"/>
        <end position="122"/>
    </location>
</feature>
<protein>
    <submittedName>
        <fullName evidence="4">Response regulator</fullName>
    </submittedName>
</protein>
<evidence type="ECO:0000256" key="1">
    <source>
        <dbReference type="ARBA" id="ARBA00022553"/>
    </source>
</evidence>
<dbReference type="GO" id="GO:0000160">
    <property type="term" value="P:phosphorelay signal transduction system"/>
    <property type="evidence" value="ECO:0007669"/>
    <property type="project" value="InterPro"/>
</dbReference>
<reference evidence="5" key="3">
    <citation type="submission" date="2022-09" db="EMBL/GenBank/DDBJ databases">
        <title>Australian commercial rhizobial inoculants.</title>
        <authorList>
            <person name="Kohlmeier M.G."/>
            <person name="O'Hara G.W."/>
            <person name="Colombi E."/>
            <person name="Ramsay J.P."/>
            <person name="Terpolilli J."/>
        </authorList>
    </citation>
    <scope>NUCLEOTIDE SEQUENCE</scope>
    <source>
        <strain evidence="5">WSM1592</strain>
        <plasmid evidence="5">pWSM1592_1</plasmid>
    </source>
</reference>
<dbReference type="RefSeq" id="WP_027513018.1">
    <property type="nucleotide sequence ID" value="NZ_CP104144.1"/>
</dbReference>
<sequence length="124" mass="13523">MGKLRRTVAVVDDDASIRRSVGRLLNAYGFAATEYASAEAFLAQYESIDVACLVLDIDLDGGMSGMQLQRRLKEARSNLPVIFITALEERRLQAEAEWAGCIAYLRKPFAGSDLIAAINKALGV</sequence>
<proteinExistence type="predicted"/>
<evidence type="ECO:0000313" key="5">
    <source>
        <dbReference type="EMBL" id="UWU16844.1"/>
    </source>
</evidence>
<dbReference type="SUPFAM" id="SSF52172">
    <property type="entry name" value="CheY-like"/>
    <property type="match status" value="1"/>
</dbReference>
<evidence type="ECO:0000256" key="2">
    <source>
        <dbReference type="PROSITE-ProRule" id="PRU00169"/>
    </source>
</evidence>
<dbReference type="SMART" id="SM00448">
    <property type="entry name" value="REC"/>
    <property type="match status" value="1"/>
</dbReference>
<accession>A0A2N0CY98</accession>
<keyword evidence="5" id="KW-0614">Plasmid</keyword>
<dbReference type="OrthoDB" id="9782655at2"/>
<dbReference type="Pfam" id="PF00072">
    <property type="entry name" value="Response_reg"/>
    <property type="match status" value="1"/>
</dbReference>
<evidence type="ECO:0000313" key="6">
    <source>
        <dbReference type="Proteomes" id="UP000232164"/>
    </source>
</evidence>
<dbReference type="Proteomes" id="UP000232164">
    <property type="component" value="Unassembled WGS sequence"/>
</dbReference>
<dbReference type="InterPro" id="IPR011006">
    <property type="entry name" value="CheY-like_superfamily"/>
</dbReference>
<dbReference type="EMBL" id="PIQN01000039">
    <property type="protein sequence ID" value="PKA38835.1"/>
    <property type="molecule type" value="Genomic_DNA"/>
</dbReference>
<dbReference type="Gene3D" id="3.40.50.2300">
    <property type="match status" value="1"/>
</dbReference>
<reference evidence="4 6" key="2">
    <citation type="submission" date="2017-12" db="EMBL/GenBank/DDBJ databases">
        <title>Genome sequence of Rhizobium sullae HCNT1 isolated from Sulla coronaria nodules and featuring peculiar denitrification phenotypes.</title>
        <authorList>
            <person name="De Diego-Diaz B."/>
            <person name="Treu L."/>
            <person name="Campanaro S."/>
            <person name="Da Silva Duarte V."/>
            <person name="Basaglia M."/>
            <person name="Favaro L."/>
            <person name="Casella S."/>
            <person name="Squartini A."/>
        </authorList>
    </citation>
    <scope>NUCLEOTIDE SEQUENCE [LARGE SCALE GENOMIC DNA]</scope>
    <source>
        <strain evidence="4 6">HCNT1</strain>
    </source>
</reference>
<keyword evidence="7" id="KW-1185">Reference proteome</keyword>
<evidence type="ECO:0000313" key="7">
    <source>
        <dbReference type="Proteomes" id="UP001060123"/>
    </source>
</evidence>
<name>A0A2N0CY98_RHISU</name>
<dbReference type="InterPro" id="IPR050595">
    <property type="entry name" value="Bact_response_regulator"/>
</dbReference>